<dbReference type="CDD" id="cd00438">
    <property type="entry name" value="cupin_RmlC"/>
    <property type="match status" value="1"/>
</dbReference>
<evidence type="ECO:0000256" key="3">
    <source>
        <dbReference type="PIRSR" id="PIRSR600888-3"/>
    </source>
</evidence>
<evidence type="ECO:0000313" key="5">
    <source>
        <dbReference type="Proteomes" id="UP000031675"/>
    </source>
</evidence>
<keyword evidence="5" id="KW-1185">Reference proteome</keyword>
<dbReference type="EMBL" id="JROO01000019">
    <property type="protein sequence ID" value="KIH98818.1"/>
    <property type="molecule type" value="Genomic_DNA"/>
</dbReference>
<dbReference type="GO" id="GO:0000271">
    <property type="term" value="P:polysaccharide biosynthetic process"/>
    <property type="evidence" value="ECO:0007669"/>
    <property type="project" value="TreeGrafter"/>
</dbReference>
<feature type="active site" description="Proton acceptor" evidence="2">
    <location>
        <position position="63"/>
    </location>
</feature>
<comment type="similarity">
    <text evidence="1">Belongs to the dTDP-4-dehydrorhamnose 3,5-epimerase family.</text>
</comment>
<feature type="active site" description="Proton donor" evidence="2">
    <location>
        <position position="133"/>
    </location>
</feature>
<dbReference type="GO" id="GO:0005829">
    <property type="term" value="C:cytosol"/>
    <property type="evidence" value="ECO:0007669"/>
    <property type="project" value="TreeGrafter"/>
</dbReference>
<feature type="site" description="Participates in a stacking interaction with the thymidine ring of dTDP-4-oxo-6-deoxyglucose" evidence="3">
    <location>
        <position position="139"/>
    </location>
</feature>
<organism evidence="4 5">
    <name type="scientific">Streptomonospora alba</name>
    <dbReference type="NCBI Taxonomy" id="183763"/>
    <lineage>
        <taxon>Bacteria</taxon>
        <taxon>Bacillati</taxon>
        <taxon>Actinomycetota</taxon>
        <taxon>Actinomycetes</taxon>
        <taxon>Streptosporangiales</taxon>
        <taxon>Nocardiopsidaceae</taxon>
        <taxon>Streptomonospora</taxon>
    </lineage>
</organism>
<dbReference type="InterPro" id="IPR011051">
    <property type="entry name" value="RmlC_Cupin_sf"/>
</dbReference>
<sequence>MSFRTLDVEGAVEFGFPTFPDERGSFTSALTESDFAHALGHRPFPVRQASYTRSRRGVIRGLHFTATPPGCAKFVYCPAGKALDLVVDLRVDSPTWGRWDAVTLDPAEPKAVYLPVGVGHGVVSLEDETVVCYLLSAQYVPENELAVSVFDPELDIALPDLPPVQSPRDAEAQSLADAMSRGLLPDFDACREAEAALARSAA</sequence>
<protein>
    <submittedName>
        <fullName evidence="4">dTDP-4-dehydrorhamnose 3,5-epimerase</fullName>
    </submittedName>
</protein>
<reference evidence="5" key="1">
    <citation type="journal article" date="2015" name="Chem. Biol.">
        <title>Structure, bioactivity, and resistance mechanism of streptomonomicin, an unusual lasso Peptide from an understudied halophilic actinomycete.</title>
        <authorList>
            <person name="Metelev M."/>
            <person name="Tietz J.I."/>
            <person name="Melby J.O."/>
            <person name="Blair P.M."/>
            <person name="Zhu L."/>
            <person name="Livnat I."/>
            <person name="Severinov K."/>
            <person name="Mitchell D.A."/>
        </authorList>
    </citation>
    <scope>NUCLEOTIDE SEQUENCE [LARGE SCALE GENOMIC DNA]</scope>
    <source>
        <strain evidence="5">YIM 90003</strain>
    </source>
</reference>
<evidence type="ECO:0000313" key="4">
    <source>
        <dbReference type="EMBL" id="KIH98818.1"/>
    </source>
</evidence>
<dbReference type="STRING" id="183763.LP52_11190"/>
<evidence type="ECO:0000256" key="2">
    <source>
        <dbReference type="PIRSR" id="PIRSR600888-1"/>
    </source>
</evidence>
<accession>A0A0C2G690</accession>
<dbReference type="OrthoDB" id="9800680at2"/>
<evidence type="ECO:0000256" key="1">
    <source>
        <dbReference type="ARBA" id="ARBA00010154"/>
    </source>
</evidence>
<dbReference type="GO" id="GO:0008830">
    <property type="term" value="F:dTDP-4-dehydrorhamnose 3,5-epimerase activity"/>
    <property type="evidence" value="ECO:0007669"/>
    <property type="project" value="InterPro"/>
</dbReference>
<dbReference type="SUPFAM" id="SSF51182">
    <property type="entry name" value="RmlC-like cupins"/>
    <property type="match status" value="1"/>
</dbReference>
<dbReference type="PANTHER" id="PTHR21047:SF2">
    <property type="entry name" value="THYMIDINE DIPHOSPHO-4-KETO-RHAMNOSE 3,5-EPIMERASE"/>
    <property type="match status" value="1"/>
</dbReference>
<name>A0A0C2G690_9ACTN</name>
<dbReference type="PANTHER" id="PTHR21047">
    <property type="entry name" value="DTDP-6-DEOXY-D-GLUCOSE-3,5 EPIMERASE"/>
    <property type="match status" value="1"/>
</dbReference>
<comment type="caution">
    <text evidence="4">The sequence shown here is derived from an EMBL/GenBank/DDBJ whole genome shotgun (WGS) entry which is preliminary data.</text>
</comment>
<dbReference type="InterPro" id="IPR000888">
    <property type="entry name" value="RmlC-like"/>
</dbReference>
<gene>
    <name evidence="4" type="ORF">LP52_11190</name>
</gene>
<dbReference type="Gene3D" id="2.60.120.10">
    <property type="entry name" value="Jelly Rolls"/>
    <property type="match status" value="1"/>
</dbReference>
<dbReference type="GO" id="GO:0019305">
    <property type="term" value="P:dTDP-rhamnose biosynthetic process"/>
    <property type="evidence" value="ECO:0007669"/>
    <property type="project" value="TreeGrafter"/>
</dbReference>
<dbReference type="Proteomes" id="UP000031675">
    <property type="component" value="Unassembled WGS sequence"/>
</dbReference>
<dbReference type="InterPro" id="IPR014710">
    <property type="entry name" value="RmlC-like_jellyroll"/>
</dbReference>
<dbReference type="Pfam" id="PF00908">
    <property type="entry name" value="dTDP_sugar_isom"/>
    <property type="match status" value="1"/>
</dbReference>
<dbReference type="AlphaFoldDB" id="A0A0C2G690"/>
<proteinExistence type="inferred from homology"/>
<dbReference type="RefSeq" id="WP_040273070.1">
    <property type="nucleotide sequence ID" value="NZ_JROO01000019.1"/>
</dbReference>